<organism evidence="1 2">
    <name type="scientific">Irpex rosettiformis</name>
    <dbReference type="NCBI Taxonomy" id="378272"/>
    <lineage>
        <taxon>Eukaryota</taxon>
        <taxon>Fungi</taxon>
        <taxon>Dikarya</taxon>
        <taxon>Basidiomycota</taxon>
        <taxon>Agaricomycotina</taxon>
        <taxon>Agaricomycetes</taxon>
        <taxon>Polyporales</taxon>
        <taxon>Irpicaceae</taxon>
        <taxon>Irpex</taxon>
    </lineage>
</organism>
<gene>
    <name evidence="1" type="ORF">BDY19DRAFT_954846</name>
</gene>
<accession>A0ACB8TZM5</accession>
<proteinExistence type="predicted"/>
<reference evidence="1" key="1">
    <citation type="journal article" date="2021" name="Environ. Microbiol.">
        <title>Gene family expansions and transcriptome signatures uncover fungal adaptations to wood decay.</title>
        <authorList>
            <person name="Hage H."/>
            <person name="Miyauchi S."/>
            <person name="Viragh M."/>
            <person name="Drula E."/>
            <person name="Min B."/>
            <person name="Chaduli D."/>
            <person name="Navarro D."/>
            <person name="Favel A."/>
            <person name="Norest M."/>
            <person name="Lesage-Meessen L."/>
            <person name="Balint B."/>
            <person name="Merenyi Z."/>
            <person name="de Eugenio L."/>
            <person name="Morin E."/>
            <person name="Martinez A.T."/>
            <person name="Baldrian P."/>
            <person name="Stursova M."/>
            <person name="Martinez M.J."/>
            <person name="Novotny C."/>
            <person name="Magnuson J.K."/>
            <person name="Spatafora J.W."/>
            <person name="Maurice S."/>
            <person name="Pangilinan J."/>
            <person name="Andreopoulos W."/>
            <person name="LaButti K."/>
            <person name="Hundley H."/>
            <person name="Na H."/>
            <person name="Kuo A."/>
            <person name="Barry K."/>
            <person name="Lipzen A."/>
            <person name="Henrissat B."/>
            <person name="Riley R."/>
            <person name="Ahrendt S."/>
            <person name="Nagy L.G."/>
            <person name="Grigoriev I.V."/>
            <person name="Martin F."/>
            <person name="Rosso M.N."/>
        </authorList>
    </citation>
    <scope>NUCLEOTIDE SEQUENCE</scope>
    <source>
        <strain evidence="1">CBS 384.51</strain>
    </source>
</reference>
<keyword evidence="2" id="KW-1185">Reference proteome</keyword>
<protein>
    <submittedName>
        <fullName evidence="1">Autophagy protein Apg17-domain-containing protein</fullName>
    </submittedName>
</protein>
<evidence type="ECO:0000313" key="1">
    <source>
        <dbReference type="EMBL" id="KAI0087279.1"/>
    </source>
</evidence>
<dbReference type="EMBL" id="MU274918">
    <property type="protein sequence ID" value="KAI0087279.1"/>
    <property type="molecule type" value="Genomic_DNA"/>
</dbReference>
<comment type="caution">
    <text evidence="1">The sequence shown here is derived from an EMBL/GenBank/DDBJ whole genome shotgun (WGS) entry which is preliminary data.</text>
</comment>
<name>A0ACB8TZM5_9APHY</name>
<evidence type="ECO:0000313" key="2">
    <source>
        <dbReference type="Proteomes" id="UP001055072"/>
    </source>
</evidence>
<dbReference type="Proteomes" id="UP001055072">
    <property type="component" value="Unassembled WGS sequence"/>
</dbReference>
<sequence>MASTPTNEKFGPEQPHLVQLVLASKKALQHGEQLCSRARSISVESAQTALDVLALDAKVKWITNAVTEQLKLAASVAKMIESKRTVLEQEAKTWDTIRKQRTSALDAVLDSLGNQAVPPDFYLNSPVSSLFGSQRGSDDEREDNRPNGTMAGFQPGASPTETLRAVLRNGVVNGQRRARTNDRSTWKTLRDFVDEQAIEDMFDALELERNVLDDIMARTSDYPETLTGTISAIQNSLPLAISVPNMTEVFNSQETVSADMATHLSSLLQHYDQMVQALHDSEAGETFGQAEIQDMNRDTNELPAIIADLDRNINSISESHQRLISAKKSAQEQLEGQRRVLADLGELADIIADMLERQEIVEAECKEHLAQLEQRLTTVEELHHRYTSYQYSYNKLVVELVRRRKYMEAAMKIVQGMTKELKAMAEEEQQLRVVFNEAHGDYLPMDVCLSIANMPTRWQVMPESDQIEESALDIDTDILSEALSRISTAEGALNASQSL</sequence>